<name>A0A388L932_CHABU</name>
<feature type="region of interest" description="Disordered" evidence="1">
    <location>
        <begin position="25"/>
        <end position="72"/>
    </location>
</feature>
<feature type="compositionally biased region" description="Basic residues" evidence="1">
    <location>
        <begin position="53"/>
        <end position="62"/>
    </location>
</feature>
<evidence type="ECO:0000313" key="2">
    <source>
        <dbReference type="EMBL" id="GBG78693.1"/>
    </source>
</evidence>
<dbReference type="PANTHER" id="PTHR47264">
    <property type="entry name" value="OS01G0128800 PROTEIN"/>
    <property type="match status" value="1"/>
</dbReference>
<dbReference type="Proteomes" id="UP000265515">
    <property type="component" value="Unassembled WGS sequence"/>
</dbReference>
<accession>A0A388L932</accession>
<protein>
    <submittedName>
        <fullName evidence="2">Uncharacterized protein</fullName>
    </submittedName>
</protein>
<comment type="caution">
    <text evidence="2">The sequence shown here is derived from an EMBL/GenBank/DDBJ whole genome shotgun (WGS) entry which is preliminary data.</text>
</comment>
<dbReference type="CDD" id="cd21669">
    <property type="entry name" value="SMP_SF"/>
    <property type="match status" value="1"/>
</dbReference>
<dbReference type="Gramene" id="GBG78693">
    <property type="protein sequence ID" value="GBG78693"/>
    <property type="gene ID" value="CBR_g27919"/>
</dbReference>
<reference evidence="2 3" key="1">
    <citation type="journal article" date="2018" name="Cell">
        <title>The Chara Genome: Secondary Complexity and Implications for Plant Terrestrialization.</title>
        <authorList>
            <person name="Nishiyama T."/>
            <person name="Sakayama H."/>
            <person name="Vries J.D."/>
            <person name="Buschmann H."/>
            <person name="Saint-Marcoux D."/>
            <person name="Ullrich K.K."/>
            <person name="Haas F.B."/>
            <person name="Vanderstraeten L."/>
            <person name="Becker D."/>
            <person name="Lang D."/>
            <person name="Vosolsobe S."/>
            <person name="Rombauts S."/>
            <person name="Wilhelmsson P.K.I."/>
            <person name="Janitza P."/>
            <person name="Kern R."/>
            <person name="Heyl A."/>
            <person name="Rumpler F."/>
            <person name="Villalobos L.I.A.C."/>
            <person name="Clay J.M."/>
            <person name="Skokan R."/>
            <person name="Toyoda A."/>
            <person name="Suzuki Y."/>
            <person name="Kagoshima H."/>
            <person name="Schijlen E."/>
            <person name="Tajeshwar N."/>
            <person name="Catarino B."/>
            <person name="Hetherington A.J."/>
            <person name="Saltykova A."/>
            <person name="Bonnot C."/>
            <person name="Breuninger H."/>
            <person name="Symeonidi A."/>
            <person name="Radhakrishnan G.V."/>
            <person name="Van Nieuwerburgh F."/>
            <person name="Deforce D."/>
            <person name="Chang C."/>
            <person name="Karol K.G."/>
            <person name="Hedrich R."/>
            <person name="Ulvskov P."/>
            <person name="Glockner G."/>
            <person name="Delwiche C.F."/>
            <person name="Petrasek J."/>
            <person name="Van de Peer Y."/>
            <person name="Friml J."/>
            <person name="Beilby M."/>
            <person name="Dolan L."/>
            <person name="Kohara Y."/>
            <person name="Sugano S."/>
            <person name="Fujiyama A."/>
            <person name="Delaux P.-M."/>
            <person name="Quint M."/>
            <person name="TheiBen G."/>
            <person name="Hagemann M."/>
            <person name="Harholt J."/>
            <person name="Dunand C."/>
            <person name="Zachgo S."/>
            <person name="Langdale J."/>
            <person name="Maumus F."/>
            <person name="Straeten D.V.D."/>
            <person name="Gould S.B."/>
            <person name="Rensing S.A."/>
        </authorList>
    </citation>
    <scope>NUCLEOTIDE SEQUENCE [LARGE SCALE GENOMIC DNA]</scope>
    <source>
        <strain evidence="2 3">S276</strain>
    </source>
</reference>
<gene>
    <name evidence="2" type="ORF">CBR_g27919</name>
</gene>
<organism evidence="2 3">
    <name type="scientific">Chara braunii</name>
    <name type="common">Braun's stonewort</name>
    <dbReference type="NCBI Taxonomy" id="69332"/>
    <lineage>
        <taxon>Eukaryota</taxon>
        <taxon>Viridiplantae</taxon>
        <taxon>Streptophyta</taxon>
        <taxon>Charophyceae</taxon>
        <taxon>Charales</taxon>
        <taxon>Characeae</taxon>
        <taxon>Chara</taxon>
    </lineage>
</organism>
<dbReference type="STRING" id="69332.A0A388L932"/>
<proteinExistence type="predicted"/>
<keyword evidence="3" id="KW-1185">Reference proteome</keyword>
<evidence type="ECO:0000256" key="1">
    <source>
        <dbReference type="SAM" id="MobiDB-lite"/>
    </source>
</evidence>
<evidence type="ECO:0000313" key="3">
    <source>
        <dbReference type="Proteomes" id="UP000265515"/>
    </source>
</evidence>
<sequence>MEKMEAAAGRYGVLAGYGDGLWRRSYKKKKKKKKKKEKKHKKMGGRGGGDKRKEKKMRGRRRNREEEEEEEEEKEWQLGFRRRWRGMAARYAVRKIIKEKKPKSIHAIEVQEFSLGSSPPELGLHRTYWATDNSGMTSMYAGFKWDTNEMSIMLAAKLAGPFKGKVVRILINSIYVRGQVRIMPVLDGQGVLYAFDEVPEVKLGMEVGAANQMLPFTELPFIASWLVAAEDWSYDQYEVSATVPSPKCRHEASVTVANYVFRYIVAADPAGVQEACQLGSCGVVFAREKARILTQMVHNREDAVVSEAVVGEWSDDIHGNGETGFLRDRHRAQLAVGIAVARFASSANFARVAIPRDVGDEVGPSEPLSKPCNSAVDSEMAGESRIMILAEEASPKTAVAWDT</sequence>
<dbReference type="AlphaFoldDB" id="A0A388L932"/>
<feature type="compositionally biased region" description="Basic residues" evidence="1">
    <location>
        <begin position="25"/>
        <end position="44"/>
    </location>
</feature>
<dbReference type="EMBL" id="BFEA01000301">
    <property type="protein sequence ID" value="GBG78693.1"/>
    <property type="molecule type" value="Genomic_DNA"/>
</dbReference>
<dbReference type="OrthoDB" id="270970at2759"/>
<dbReference type="PANTHER" id="PTHR47264:SF3">
    <property type="entry name" value="SYNAPTOTAGMIN-5 ISOFORM X1"/>
    <property type="match status" value="1"/>
</dbReference>